<dbReference type="GO" id="GO:0006107">
    <property type="term" value="P:oxaloacetate metabolic process"/>
    <property type="evidence" value="ECO:0007669"/>
    <property type="project" value="TreeGrafter"/>
</dbReference>
<sequence>MSPRSYLFVPGDRPERLAKALASGADAVVLDLEDAVAPTRKAMAREAMFEALSTLAAASDAAGRCVVRINDRSSPHHAEDLAWLARLAQADISLAGVMLPKAESADDIAALRMGIGTLPVLALIESARGVLQAGAIAAAPGVQRLVFGTLDYALDLDLDLDAWPEPLALDAAAATLAQASRSAGLVSPVAGVTVQIDDEAPLQRDLARQRAHGYGAKLCIHPRQIAAVHAALTPDAATLAWARRVLQAIAEAGDQAGVVQLDGRMVDRPVIERARRLLARAPG</sequence>
<dbReference type="InterPro" id="IPR015813">
    <property type="entry name" value="Pyrv/PenolPyrv_kinase-like_dom"/>
</dbReference>
<dbReference type="PIRSF" id="PIRSF015582">
    <property type="entry name" value="Cit_lyase_B"/>
    <property type="match status" value="1"/>
</dbReference>
<dbReference type="SUPFAM" id="SSF51621">
    <property type="entry name" value="Phosphoenolpyruvate/pyruvate domain"/>
    <property type="match status" value="1"/>
</dbReference>
<dbReference type="AlphaFoldDB" id="A0A4Q7LQ46"/>
<feature type="binding site" evidence="5">
    <location>
        <position position="125"/>
    </location>
    <ligand>
        <name>Mg(2+)</name>
        <dbReference type="ChEBI" id="CHEBI:18420"/>
    </ligand>
</feature>
<dbReference type="PANTHER" id="PTHR32308:SF10">
    <property type="entry name" value="CITRATE LYASE SUBUNIT BETA"/>
    <property type="match status" value="1"/>
</dbReference>
<evidence type="ECO:0000256" key="2">
    <source>
        <dbReference type="ARBA" id="ARBA00022723"/>
    </source>
</evidence>
<evidence type="ECO:0000313" key="7">
    <source>
        <dbReference type="EMBL" id="RZS56926.1"/>
    </source>
</evidence>
<dbReference type="EMBL" id="SGWV01000008">
    <property type="protein sequence ID" value="RZS56926.1"/>
    <property type="molecule type" value="Genomic_DNA"/>
</dbReference>
<protein>
    <submittedName>
        <fullName evidence="7">Citrate lyase subunit beta/citryl-CoA lyase</fullName>
    </submittedName>
</protein>
<feature type="binding site" evidence="4">
    <location>
        <position position="68"/>
    </location>
    <ligand>
        <name>substrate</name>
    </ligand>
</feature>
<keyword evidence="8" id="KW-1185">Reference proteome</keyword>
<dbReference type="InterPro" id="IPR005000">
    <property type="entry name" value="Aldolase/citrate-lyase_domain"/>
</dbReference>
<feature type="binding site" evidence="4">
    <location>
        <position position="125"/>
    </location>
    <ligand>
        <name>substrate</name>
    </ligand>
</feature>
<keyword evidence="2 5" id="KW-0479">Metal-binding</keyword>
<keyword evidence="7" id="KW-0456">Lyase</keyword>
<evidence type="ECO:0000259" key="6">
    <source>
        <dbReference type="Pfam" id="PF03328"/>
    </source>
</evidence>
<evidence type="ECO:0000256" key="3">
    <source>
        <dbReference type="ARBA" id="ARBA00022842"/>
    </source>
</evidence>
<keyword evidence="3 5" id="KW-0460">Magnesium</keyword>
<organism evidence="7 8">
    <name type="scientific">Sphaerotilus mobilis</name>
    <dbReference type="NCBI Taxonomy" id="47994"/>
    <lineage>
        <taxon>Bacteria</taxon>
        <taxon>Pseudomonadati</taxon>
        <taxon>Pseudomonadota</taxon>
        <taxon>Betaproteobacteria</taxon>
        <taxon>Burkholderiales</taxon>
        <taxon>Sphaerotilaceae</taxon>
        <taxon>Sphaerotilus</taxon>
    </lineage>
</organism>
<dbReference type="RefSeq" id="WP_130481344.1">
    <property type="nucleotide sequence ID" value="NZ_SGWV01000008.1"/>
</dbReference>
<dbReference type="Pfam" id="PF03328">
    <property type="entry name" value="HpcH_HpaI"/>
    <property type="match status" value="1"/>
</dbReference>
<accession>A0A4Q7LQ46</accession>
<dbReference type="InterPro" id="IPR040442">
    <property type="entry name" value="Pyrv_kinase-like_dom_sf"/>
</dbReference>
<dbReference type="GO" id="GO:0016829">
    <property type="term" value="F:lyase activity"/>
    <property type="evidence" value="ECO:0007669"/>
    <property type="project" value="UniProtKB-KW"/>
</dbReference>
<feature type="domain" description="HpcH/HpaI aldolase/citrate lyase" evidence="6">
    <location>
        <begin position="4"/>
        <end position="222"/>
    </location>
</feature>
<proteinExistence type="predicted"/>
<evidence type="ECO:0000256" key="4">
    <source>
        <dbReference type="PIRSR" id="PIRSR015582-1"/>
    </source>
</evidence>
<feature type="binding site" evidence="5">
    <location>
        <position position="151"/>
    </location>
    <ligand>
        <name>Mg(2+)</name>
        <dbReference type="ChEBI" id="CHEBI:18420"/>
    </ligand>
</feature>
<gene>
    <name evidence="7" type="ORF">EV685_1482</name>
</gene>
<name>A0A4Q7LQ46_9BURK</name>
<dbReference type="Proteomes" id="UP000293433">
    <property type="component" value="Unassembled WGS sequence"/>
</dbReference>
<comment type="cofactor">
    <cofactor evidence="1">
        <name>Mg(2+)</name>
        <dbReference type="ChEBI" id="CHEBI:18420"/>
    </cofactor>
</comment>
<evidence type="ECO:0000256" key="5">
    <source>
        <dbReference type="PIRSR" id="PIRSR015582-2"/>
    </source>
</evidence>
<dbReference type="PANTHER" id="PTHR32308">
    <property type="entry name" value="LYASE BETA SUBUNIT, PUTATIVE (AFU_ORTHOLOGUE AFUA_4G13030)-RELATED"/>
    <property type="match status" value="1"/>
</dbReference>
<dbReference type="OrthoDB" id="348111at2"/>
<dbReference type="InterPro" id="IPR011206">
    <property type="entry name" value="Citrate_lyase_beta/mcl1/mcl2"/>
</dbReference>
<evidence type="ECO:0000256" key="1">
    <source>
        <dbReference type="ARBA" id="ARBA00001946"/>
    </source>
</evidence>
<comment type="caution">
    <text evidence="7">The sequence shown here is derived from an EMBL/GenBank/DDBJ whole genome shotgun (WGS) entry which is preliminary data.</text>
</comment>
<reference evidence="7 8" key="1">
    <citation type="submission" date="2019-02" db="EMBL/GenBank/DDBJ databases">
        <title>Genomic Encyclopedia of Type Strains, Phase IV (KMG-IV): sequencing the most valuable type-strain genomes for metagenomic binning, comparative biology and taxonomic classification.</title>
        <authorList>
            <person name="Goeker M."/>
        </authorList>
    </citation>
    <scope>NUCLEOTIDE SEQUENCE [LARGE SCALE GENOMIC DNA]</scope>
    <source>
        <strain evidence="7 8">DSM 10617</strain>
    </source>
</reference>
<evidence type="ECO:0000313" key="8">
    <source>
        <dbReference type="Proteomes" id="UP000293433"/>
    </source>
</evidence>
<dbReference type="Gene3D" id="3.20.20.60">
    <property type="entry name" value="Phosphoenolpyruvate-binding domains"/>
    <property type="match status" value="1"/>
</dbReference>
<dbReference type="GO" id="GO:0000287">
    <property type="term" value="F:magnesium ion binding"/>
    <property type="evidence" value="ECO:0007669"/>
    <property type="project" value="TreeGrafter"/>
</dbReference>